<dbReference type="Proteomes" id="UP000757103">
    <property type="component" value="Unassembled WGS sequence"/>
</dbReference>
<dbReference type="RefSeq" id="WP_273306801.1">
    <property type="nucleotide sequence ID" value="NZ_CASDXW010000003.1"/>
</dbReference>
<feature type="domain" description="Peptidase M16 C-terminal" evidence="2">
    <location>
        <begin position="185"/>
        <end position="362"/>
    </location>
</feature>
<evidence type="ECO:0000259" key="1">
    <source>
        <dbReference type="Pfam" id="PF00675"/>
    </source>
</evidence>
<dbReference type="SUPFAM" id="SSF63411">
    <property type="entry name" value="LuxS/MPP-like metallohydrolase"/>
    <property type="match status" value="2"/>
</dbReference>
<accession>A0A921SVG6</accession>
<dbReference type="Pfam" id="PF00675">
    <property type="entry name" value="Peptidase_M16"/>
    <property type="match status" value="1"/>
</dbReference>
<name>A0A921SVG6_9BACT</name>
<dbReference type="Gene3D" id="3.30.830.10">
    <property type="entry name" value="Metalloenzyme, LuxS/M16 peptidase-like"/>
    <property type="match status" value="2"/>
</dbReference>
<dbReference type="GO" id="GO:0046872">
    <property type="term" value="F:metal ion binding"/>
    <property type="evidence" value="ECO:0007669"/>
    <property type="project" value="InterPro"/>
</dbReference>
<dbReference type="InterPro" id="IPR011249">
    <property type="entry name" value="Metalloenz_LuxS/M16"/>
</dbReference>
<dbReference type="PANTHER" id="PTHR11851">
    <property type="entry name" value="METALLOPROTEASE"/>
    <property type="match status" value="1"/>
</dbReference>
<evidence type="ECO:0000313" key="3">
    <source>
        <dbReference type="EMBL" id="HJG89736.1"/>
    </source>
</evidence>
<organism evidence="3 4">
    <name type="scientific">Barnesiella viscericola</name>
    <dbReference type="NCBI Taxonomy" id="397865"/>
    <lineage>
        <taxon>Bacteria</taxon>
        <taxon>Pseudomonadati</taxon>
        <taxon>Bacteroidota</taxon>
        <taxon>Bacteroidia</taxon>
        <taxon>Bacteroidales</taxon>
        <taxon>Barnesiellaceae</taxon>
        <taxon>Barnesiella</taxon>
    </lineage>
</organism>
<dbReference type="InterPro" id="IPR007863">
    <property type="entry name" value="Peptidase_M16_C"/>
</dbReference>
<dbReference type="AlphaFoldDB" id="A0A921SVG6"/>
<feature type="domain" description="Peptidase M16 N-terminal" evidence="1">
    <location>
        <begin position="39"/>
        <end position="154"/>
    </location>
</feature>
<dbReference type="PANTHER" id="PTHR11851:SF224">
    <property type="entry name" value="PROCESSING PROTEASE"/>
    <property type="match status" value="1"/>
</dbReference>
<sequence>MTQTLDRITPPPVGAFPPLSLPRPDRYRLTNGIEVIACNQGDEEVCRIDLMFDGGYYAETLPGTAALTLLMLKEGAAGKSSETIAEALDYHGAWLQTSASSHYLYVTLYTLNRHLDTCVSLLADIVARPDFPQPEFDRVKERRIQQLLVQNEKVDVLAGNTFLSMLFGENHPYGRTITPAHLAALTPADLAAYHRRHIRPDDCRIFIAGKITDRLLDNLERNFGPSWQVPAREPQATPLYPVQPAERHIVVTHKEHALQSGIRIGLPVINREHPDFFALKLLCATLGGYFGSRLMSNIREEKGYTYGIASTIAAMRYGSYLVISTQTGTEFTRPLIDEVFAEIARLRNEAVPTDELTVVKNYLRGEMARTLDSPFSIADYYLSLMANSLTVDYFARQDEALRQLTADDLLAAARRYLIPDRFYLAVAGDREKIPELSLPR</sequence>
<gene>
    <name evidence="3" type="ORF">K8U91_09765</name>
</gene>
<dbReference type="EMBL" id="DYUD01000025">
    <property type="protein sequence ID" value="HJG89736.1"/>
    <property type="molecule type" value="Genomic_DNA"/>
</dbReference>
<reference evidence="3" key="2">
    <citation type="submission" date="2021-09" db="EMBL/GenBank/DDBJ databases">
        <authorList>
            <person name="Gilroy R."/>
        </authorList>
    </citation>
    <scope>NUCLEOTIDE SEQUENCE</scope>
    <source>
        <strain evidence="3">CHK121-7720</strain>
    </source>
</reference>
<proteinExistence type="predicted"/>
<evidence type="ECO:0000313" key="4">
    <source>
        <dbReference type="Proteomes" id="UP000757103"/>
    </source>
</evidence>
<dbReference type="InterPro" id="IPR011765">
    <property type="entry name" value="Pept_M16_N"/>
</dbReference>
<dbReference type="InterPro" id="IPR050361">
    <property type="entry name" value="MPP/UQCRC_Complex"/>
</dbReference>
<protein>
    <submittedName>
        <fullName evidence="3">Insulinase family protein</fullName>
    </submittedName>
</protein>
<reference evidence="3" key="1">
    <citation type="journal article" date="2021" name="PeerJ">
        <title>Extensive microbial diversity within the chicken gut microbiome revealed by metagenomics and culture.</title>
        <authorList>
            <person name="Gilroy R."/>
            <person name="Ravi A."/>
            <person name="Getino M."/>
            <person name="Pursley I."/>
            <person name="Horton D.L."/>
            <person name="Alikhan N.F."/>
            <person name="Baker D."/>
            <person name="Gharbi K."/>
            <person name="Hall N."/>
            <person name="Watson M."/>
            <person name="Adriaenssens E.M."/>
            <person name="Foster-Nyarko E."/>
            <person name="Jarju S."/>
            <person name="Secka A."/>
            <person name="Antonio M."/>
            <person name="Oren A."/>
            <person name="Chaudhuri R.R."/>
            <person name="La Ragione R."/>
            <person name="Hildebrand F."/>
            <person name="Pallen M.J."/>
        </authorList>
    </citation>
    <scope>NUCLEOTIDE SEQUENCE</scope>
    <source>
        <strain evidence="3">CHK121-7720</strain>
    </source>
</reference>
<evidence type="ECO:0000259" key="2">
    <source>
        <dbReference type="Pfam" id="PF05193"/>
    </source>
</evidence>
<comment type="caution">
    <text evidence="3">The sequence shown here is derived from an EMBL/GenBank/DDBJ whole genome shotgun (WGS) entry which is preliminary data.</text>
</comment>
<dbReference type="Pfam" id="PF05193">
    <property type="entry name" value="Peptidase_M16_C"/>
    <property type="match status" value="1"/>
</dbReference>